<dbReference type="Proteomes" id="UP000179807">
    <property type="component" value="Unassembled WGS sequence"/>
</dbReference>
<evidence type="ECO:0000313" key="3">
    <source>
        <dbReference type="EMBL" id="OHT15961.1"/>
    </source>
</evidence>
<reference evidence="3" key="1">
    <citation type="submission" date="2016-10" db="EMBL/GenBank/DDBJ databases">
        <authorList>
            <person name="Benchimol M."/>
            <person name="Almeida L.G."/>
            <person name="Vasconcelos A.T."/>
            <person name="Perreira-Neves A."/>
            <person name="Rosa I.A."/>
            <person name="Tasca T."/>
            <person name="Bogo M.R."/>
            <person name="de Souza W."/>
        </authorList>
    </citation>
    <scope>NUCLEOTIDE SEQUENCE [LARGE SCALE GENOMIC DNA]</scope>
    <source>
        <strain evidence="3">K</strain>
    </source>
</reference>
<accession>A0A1J4KXI3</accession>
<keyword evidence="2" id="KW-0812">Transmembrane</keyword>
<dbReference type="GeneID" id="94832074"/>
<evidence type="ECO:0000256" key="2">
    <source>
        <dbReference type="SAM" id="Phobius"/>
    </source>
</evidence>
<keyword evidence="4" id="KW-1185">Reference proteome</keyword>
<evidence type="ECO:0000256" key="1">
    <source>
        <dbReference type="SAM" id="MobiDB-lite"/>
    </source>
</evidence>
<proteinExistence type="predicted"/>
<keyword evidence="2" id="KW-0472">Membrane</keyword>
<feature type="transmembrane region" description="Helical" evidence="2">
    <location>
        <begin position="16"/>
        <end position="35"/>
    </location>
</feature>
<keyword evidence="2" id="KW-1133">Transmembrane helix</keyword>
<evidence type="ECO:0000313" key="4">
    <source>
        <dbReference type="Proteomes" id="UP000179807"/>
    </source>
</evidence>
<dbReference type="Gene3D" id="3.90.550.50">
    <property type="match status" value="1"/>
</dbReference>
<dbReference type="RefSeq" id="XP_068369097.1">
    <property type="nucleotide sequence ID" value="XM_068497370.1"/>
</dbReference>
<sequence>MLHHKRRKNPISLRKHLIFIVVSAFVLISTYFYLYKTDLNQRIIYRTNYNYINETDLKTKKKPLCHIYIYSSGPEICRVQYSKGTWANHPLVHDGTFRITNIMSSEANIAKEVFRTIRVPCTDLCPEIDGLVCRQDYSYIAFLHEAAEADWLYRAIDDQYLDLYNLYEYITNLNKIVDPAENLVSKSRINSKHMPDRFILGGIGWLLSKGMVKYMFRNKLNLMTHFKNSFITQDDTTMSLVNDLVFPNPLYWDEPHFIGQNFQPMFDKYFKDYDFSGVPECPSNFMVALLKNIIGIHLFGRDERLRTFSERLKELPEDLCFYYLPKDPDLYLCMRNNATIVARNDLDAIRANTPVYTMEHKHKPPPKKRPRYYSDLI</sequence>
<dbReference type="AlphaFoldDB" id="A0A1J4KXI3"/>
<feature type="region of interest" description="Disordered" evidence="1">
    <location>
        <begin position="358"/>
        <end position="377"/>
    </location>
</feature>
<organism evidence="3 4">
    <name type="scientific">Tritrichomonas foetus</name>
    <dbReference type="NCBI Taxonomy" id="1144522"/>
    <lineage>
        <taxon>Eukaryota</taxon>
        <taxon>Metamonada</taxon>
        <taxon>Parabasalia</taxon>
        <taxon>Tritrichomonadida</taxon>
        <taxon>Tritrichomonadidae</taxon>
        <taxon>Tritrichomonas</taxon>
    </lineage>
</organism>
<gene>
    <name evidence="3" type="ORF">TRFO_13650</name>
</gene>
<dbReference type="EMBL" id="MLAK01000167">
    <property type="protein sequence ID" value="OHT15961.1"/>
    <property type="molecule type" value="Genomic_DNA"/>
</dbReference>
<feature type="compositionally biased region" description="Basic residues" evidence="1">
    <location>
        <begin position="360"/>
        <end position="371"/>
    </location>
</feature>
<name>A0A1J4KXI3_9EUKA</name>
<protein>
    <submittedName>
        <fullName evidence="3">Uncharacterized protein</fullName>
    </submittedName>
</protein>
<dbReference type="VEuPathDB" id="TrichDB:TRFO_13650"/>
<comment type="caution">
    <text evidence="3">The sequence shown here is derived from an EMBL/GenBank/DDBJ whole genome shotgun (WGS) entry which is preliminary data.</text>
</comment>